<dbReference type="InterPro" id="IPR016024">
    <property type="entry name" value="ARM-type_fold"/>
</dbReference>
<reference evidence="2" key="1">
    <citation type="submission" date="2018-08" db="EMBL/GenBank/DDBJ databases">
        <authorList>
            <person name="Chevrot R."/>
        </authorList>
    </citation>
    <scope>NUCLEOTIDE SEQUENCE [LARGE SCALE GENOMIC DNA]</scope>
</reference>
<dbReference type="Pfam" id="PF08713">
    <property type="entry name" value="DNA_alkylation"/>
    <property type="match status" value="1"/>
</dbReference>
<accession>A0A383RH11</accession>
<evidence type="ECO:0000313" key="2">
    <source>
        <dbReference type="Proteomes" id="UP000304148"/>
    </source>
</evidence>
<name>A0A383RH11_PAEAL</name>
<gene>
    <name evidence="1" type="ORF">PBLR_14535</name>
</gene>
<dbReference type="EMBL" id="LS992241">
    <property type="protein sequence ID" value="SYX86113.1"/>
    <property type="molecule type" value="Genomic_DNA"/>
</dbReference>
<organism evidence="1 2">
    <name type="scientific">Paenibacillus alvei</name>
    <name type="common">Bacillus alvei</name>
    <dbReference type="NCBI Taxonomy" id="44250"/>
    <lineage>
        <taxon>Bacteria</taxon>
        <taxon>Bacillati</taxon>
        <taxon>Bacillota</taxon>
        <taxon>Bacilli</taxon>
        <taxon>Bacillales</taxon>
        <taxon>Paenibacillaceae</taxon>
        <taxon>Paenibacillus</taxon>
    </lineage>
</organism>
<dbReference type="SUPFAM" id="SSF48371">
    <property type="entry name" value="ARM repeat"/>
    <property type="match status" value="1"/>
</dbReference>
<dbReference type="Proteomes" id="UP000304148">
    <property type="component" value="Chromosome"/>
</dbReference>
<evidence type="ECO:0000313" key="1">
    <source>
        <dbReference type="EMBL" id="SYX86113.1"/>
    </source>
</evidence>
<sequence length="279" mass="31260">MDCSIPDTILQRKGATKEANIPVEVQQLLHSGMIESVNLTEWLAVDHITLLEHVLPEVGLEKKLPDLLLEIKETDSIRGMKAIRLIGQRLYESCSTEDAPVTDSKPFMAIAGHRSDSVRCWGAYMAGGDDSMSIDEALSRIRRFAADSHFGVREIAWMAVRAHIESNLSEAISILSTWTTDADANVRRFATEATRPRGVWTKHIEALKQSPWQALPLLEPLKSDPAKYVQDSVGNWLNDASKTNPDWVRELCERWTNESDSKATARIVSKAQRTLQKQA</sequence>
<dbReference type="AlphaFoldDB" id="A0A383RH11"/>
<dbReference type="Gene3D" id="1.25.40.290">
    <property type="entry name" value="ARM repeat domains"/>
    <property type="match status" value="1"/>
</dbReference>
<protein>
    <submittedName>
        <fullName evidence="1">DNA alkylation repair protein</fullName>
    </submittedName>
</protein>
<proteinExistence type="predicted"/>
<dbReference type="InterPro" id="IPR014825">
    <property type="entry name" value="DNA_alkylation"/>
</dbReference>
<dbReference type="RefSeq" id="WP_232055700.1">
    <property type="nucleotide sequence ID" value="NZ_LS992241.1"/>
</dbReference>